<reference evidence="9" key="5">
    <citation type="journal article" date="2019" name="bioRxiv">
        <title>Acquired interbacterial defense systems protect against interspecies antagonism in the human gut microbiome.</title>
        <authorList>
            <person name="Ross B.D."/>
            <person name="Verster A.J."/>
            <person name="Radey M.C."/>
            <person name="Schmidtke D.T."/>
            <person name="Pope C.E."/>
            <person name="Hoffman L.R."/>
            <person name="Hajjar A.M."/>
            <person name="Peterson S.B."/>
            <person name="Borenstein E."/>
            <person name="Mougous J.D."/>
        </authorList>
    </citation>
    <scope>NUCLEOTIDE SEQUENCE</scope>
    <source>
        <strain evidence="9">H204</strain>
    </source>
</reference>
<evidence type="ECO:0000256" key="1">
    <source>
        <dbReference type="ARBA" id="ARBA00004141"/>
    </source>
</evidence>
<dbReference type="EMBL" id="WDED01000001">
    <property type="protein sequence ID" value="KAB6150366.1"/>
    <property type="molecule type" value="Genomic_DNA"/>
</dbReference>
<evidence type="ECO:0000313" key="24">
    <source>
        <dbReference type="Proteomes" id="UP000435059"/>
    </source>
</evidence>
<evidence type="ECO:0000313" key="23">
    <source>
        <dbReference type="Proteomes" id="UP000434604"/>
    </source>
</evidence>
<dbReference type="Proteomes" id="UP000435059">
    <property type="component" value="Unassembled WGS sequence"/>
</dbReference>
<keyword evidence="3 6" id="KW-0812">Transmembrane</keyword>
<sequence length="139" mass="15823">MTKISKAIFDRHPDWRDKFWQFVRFGVVGTVSSAIHYGVYCLVLLVANANISFTAGYAVGFICNYFLTTFFTFRSKPSSRNAVGFGFSHLINYLLEIGLLNLFLWIGAGELLAPILVMIIVVPINFLILHFVYIYKGRK</sequence>
<evidence type="ECO:0000313" key="18">
    <source>
        <dbReference type="EMBL" id="RHL35777.1"/>
    </source>
</evidence>
<evidence type="ECO:0000313" key="19">
    <source>
        <dbReference type="Proteomes" id="UP000196036"/>
    </source>
</evidence>
<evidence type="ECO:0000313" key="22">
    <source>
        <dbReference type="Proteomes" id="UP000327007"/>
    </source>
</evidence>
<evidence type="ECO:0000313" key="26">
    <source>
        <dbReference type="Proteomes" id="UP000471447"/>
    </source>
</evidence>
<reference evidence="22" key="3">
    <citation type="journal article" date="2018" name="J. Anim. Genet.">
        <title>Acquired interbacterial defense systems protect against interspecies antagonism in the human gut microbiome.</title>
        <authorList>
            <person name="Ross B.D."/>
            <person name="Verster A.J."/>
            <person name="Radey M.C."/>
            <person name="Schmidtke D.T."/>
            <person name="Pope C.E."/>
            <person name="Hoffman L.R."/>
            <person name="Hajjar A."/>
            <person name="Peterson S.B."/>
            <person name="Borenstein E."/>
            <person name="Mougous J."/>
        </authorList>
    </citation>
    <scope>NUCLEOTIDE SEQUENCE [LARGE SCALE GENOMIC DNA]</scope>
    <source>
        <strain evidence="22">H204</strain>
    </source>
</reference>
<name>A0A1Y4VRZ2_9BACE</name>
<proteinExistence type="inferred from homology"/>
<dbReference type="Proteomes" id="UP001198461">
    <property type="component" value="Unassembled WGS sequence"/>
</dbReference>
<dbReference type="EMBL" id="WDCG01000002">
    <property type="protein sequence ID" value="KAB6427254.1"/>
    <property type="molecule type" value="Genomic_DNA"/>
</dbReference>
<keyword evidence="24" id="KW-1185">Reference proteome</keyword>
<reference evidence="14" key="10">
    <citation type="submission" date="2023-08" db="EMBL/GenBank/DDBJ databases">
        <title>Mucin Metabolism Genes Underlie the Key Renovations of Bacteroides xylanisolvens Genomes in Captive Great Apes.</title>
        <authorList>
            <person name="Nishida A.H."/>
        </authorList>
    </citation>
    <scope>NUCLEOTIDE SEQUENCE</scope>
    <source>
        <strain evidence="15">P13.H9</strain>
        <strain evidence="14">P19.10B</strain>
    </source>
</reference>
<feature type="domain" description="GtrA/DPMS transmembrane" evidence="7">
    <location>
        <begin position="24"/>
        <end position="131"/>
    </location>
</feature>
<evidence type="ECO:0000256" key="3">
    <source>
        <dbReference type="ARBA" id="ARBA00022692"/>
    </source>
</evidence>
<evidence type="ECO:0000313" key="14">
    <source>
        <dbReference type="EMBL" id="MCA4524786.1"/>
    </source>
</evidence>
<feature type="transmembrane region" description="Helical" evidence="6">
    <location>
        <begin position="21"/>
        <end position="47"/>
    </location>
</feature>
<dbReference type="Proteomes" id="UP000471447">
    <property type="component" value="Unassembled WGS sequence"/>
</dbReference>
<dbReference type="Proteomes" id="UP000747074">
    <property type="component" value="Unassembled WGS sequence"/>
</dbReference>
<evidence type="ECO:0000313" key="20">
    <source>
        <dbReference type="Proteomes" id="UP000284495"/>
    </source>
</evidence>
<accession>A0A1Y4VRZ2</accession>
<dbReference type="EMBL" id="WDES01000028">
    <property type="protein sequence ID" value="KAB6085681.1"/>
    <property type="molecule type" value="Genomic_DNA"/>
</dbReference>
<evidence type="ECO:0000313" key="8">
    <source>
        <dbReference type="EMBL" id="HJG14472.1"/>
    </source>
</evidence>
<dbReference type="Proteomes" id="UP000284495">
    <property type="component" value="Unassembled WGS sequence"/>
</dbReference>
<organism evidence="10 24">
    <name type="scientific">Bacteroides xylanisolvens</name>
    <dbReference type="NCBI Taxonomy" id="371601"/>
    <lineage>
        <taxon>Bacteria</taxon>
        <taxon>Pseudomonadati</taxon>
        <taxon>Bacteroidota</taxon>
        <taxon>Bacteroidia</taxon>
        <taxon>Bacteroidales</taxon>
        <taxon>Bacteroidaceae</taxon>
        <taxon>Bacteroides</taxon>
    </lineage>
</organism>
<evidence type="ECO:0000313" key="9">
    <source>
        <dbReference type="EMBL" id="KAA9040074.1"/>
    </source>
</evidence>
<feature type="transmembrane region" description="Helical" evidence="6">
    <location>
        <begin position="112"/>
        <end position="135"/>
    </location>
</feature>
<evidence type="ECO:0000313" key="15">
    <source>
        <dbReference type="EMBL" id="MCA4704830.1"/>
    </source>
</evidence>
<dbReference type="Pfam" id="PF04138">
    <property type="entry name" value="GtrA_DPMS_TM"/>
    <property type="match status" value="1"/>
</dbReference>
<comment type="caution">
    <text evidence="10">The sequence shown here is derived from an EMBL/GenBank/DDBJ whole genome shotgun (WGS) entry which is preliminary data.</text>
</comment>
<reference evidence="9" key="7">
    <citation type="submission" date="2019-09" db="EMBL/GenBank/DDBJ databases">
        <authorList>
            <person name="Ross B.D."/>
            <person name="Verster A.J."/>
            <person name="Radey M.C."/>
            <person name="Schmidtke D.T."/>
            <person name="Pope C.E."/>
            <person name="Hoffman L.R."/>
            <person name="Hajjar A.M."/>
            <person name="Peterson S.B."/>
            <person name="Borenstein E."/>
            <person name="Mougous J.D."/>
        </authorList>
    </citation>
    <scope>NUCLEOTIDE SEQUENCE</scope>
    <source>
        <strain evidence="9">H204</strain>
    </source>
</reference>
<dbReference type="GO" id="GO:0005886">
    <property type="term" value="C:plasma membrane"/>
    <property type="evidence" value="ECO:0007669"/>
    <property type="project" value="TreeGrafter"/>
</dbReference>
<reference evidence="23 24" key="6">
    <citation type="journal article" date="2019" name="Nat. Med.">
        <title>A library of human gut bacterial isolates paired with longitudinal multiomics data enables mechanistic microbiome research.</title>
        <authorList>
            <person name="Poyet M."/>
            <person name="Groussin M."/>
            <person name="Gibbons S.M."/>
            <person name="Avila-Pacheco J."/>
            <person name="Jiang X."/>
            <person name="Kearney S.M."/>
            <person name="Perrotta A.R."/>
            <person name="Berdy B."/>
            <person name="Zhao S."/>
            <person name="Lieberman T.D."/>
            <person name="Swanson P.K."/>
            <person name="Smith M."/>
            <person name="Roesemann S."/>
            <person name="Alexander J.E."/>
            <person name="Rich S.A."/>
            <person name="Livny J."/>
            <person name="Vlamakis H."/>
            <person name="Clish C."/>
            <person name="Bullock K."/>
            <person name="Deik A."/>
            <person name="Scott J."/>
            <person name="Pierce K.A."/>
            <person name="Xavier R.J."/>
            <person name="Alm E.J."/>
        </authorList>
    </citation>
    <scope>NUCLEOTIDE SEQUENCE [LARGE SCALE GENOMIC DNA]</scope>
    <source>
        <strain evidence="12 25">BIOML-A16</strain>
        <strain evidence="11 23">BIOML-A58</strain>
        <strain evidence="13 26">BIOML-A7</strain>
        <strain evidence="10 24">BIOML-A74</strain>
    </source>
</reference>
<dbReference type="PANTHER" id="PTHR38459">
    <property type="entry name" value="PROPHAGE BACTOPRENOL-LINKED GLUCOSE TRANSLOCASE HOMOLOG"/>
    <property type="match status" value="1"/>
</dbReference>
<reference evidence="20 21" key="4">
    <citation type="submission" date="2018-08" db="EMBL/GenBank/DDBJ databases">
        <title>A genome reference for cultivated species of the human gut microbiota.</title>
        <authorList>
            <person name="Zou Y."/>
            <person name="Xue W."/>
            <person name="Luo G."/>
        </authorList>
    </citation>
    <scope>NUCLEOTIDE SEQUENCE [LARGE SCALE GENOMIC DNA]</scope>
    <source>
        <strain evidence="18 20">AF38-2</strain>
        <strain evidence="17 21">AF46-11NS</strain>
    </source>
</reference>
<evidence type="ECO:0000313" key="13">
    <source>
        <dbReference type="EMBL" id="KAB6427254.1"/>
    </source>
</evidence>
<feature type="transmembrane region" description="Helical" evidence="6">
    <location>
        <begin position="53"/>
        <end position="73"/>
    </location>
</feature>
<dbReference type="EMBL" id="VYQC01000014">
    <property type="protein sequence ID" value="KAA9040074.1"/>
    <property type="molecule type" value="Genomic_DNA"/>
</dbReference>
<comment type="similarity">
    <text evidence="2">Belongs to the GtrA family.</text>
</comment>
<evidence type="ECO:0000256" key="2">
    <source>
        <dbReference type="ARBA" id="ARBA00009399"/>
    </source>
</evidence>
<reference evidence="16" key="2">
    <citation type="journal article" date="2018" name="BMC Genomics">
        <title>Whole genome sequencing and function prediction of 133 gut anaerobes isolated from chicken caecum in pure cultures.</title>
        <authorList>
            <person name="Medvecky M."/>
            <person name="Cejkova D."/>
            <person name="Polansky O."/>
            <person name="Karasova D."/>
            <person name="Kubasova T."/>
            <person name="Cizek A."/>
            <person name="Rychlik I."/>
        </authorList>
    </citation>
    <scope>NUCLEOTIDE SEQUENCE</scope>
    <source>
        <strain evidence="16">An109</strain>
    </source>
</reference>
<reference evidence="8" key="9">
    <citation type="submission" date="2021-09" db="EMBL/GenBank/DDBJ databases">
        <authorList>
            <person name="Gilroy R."/>
        </authorList>
    </citation>
    <scope>NUCLEOTIDE SEQUENCE</scope>
    <source>
        <strain evidence="8">CHK154-13316</strain>
    </source>
</reference>
<evidence type="ECO:0000259" key="7">
    <source>
        <dbReference type="Pfam" id="PF04138"/>
    </source>
</evidence>
<evidence type="ECO:0000256" key="4">
    <source>
        <dbReference type="ARBA" id="ARBA00022989"/>
    </source>
</evidence>
<evidence type="ECO:0000256" key="5">
    <source>
        <dbReference type="ARBA" id="ARBA00023136"/>
    </source>
</evidence>
<dbReference type="GO" id="GO:0000271">
    <property type="term" value="P:polysaccharide biosynthetic process"/>
    <property type="evidence" value="ECO:0007669"/>
    <property type="project" value="InterPro"/>
</dbReference>
<dbReference type="InterPro" id="IPR051401">
    <property type="entry name" value="GtrA_CellWall_Glycosyl"/>
</dbReference>
<evidence type="ECO:0000313" key="17">
    <source>
        <dbReference type="EMBL" id="RHK25829.1"/>
    </source>
</evidence>
<dbReference type="EMBL" id="JAIWYE010000026">
    <property type="protein sequence ID" value="MCA4704830.1"/>
    <property type="molecule type" value="Genomic_DNA"/>
</dbReference>
<evidence type="ECO:0000313" key="10">
    <source>
        <dbReference type="EMBL" id="KAB6085681.1"/>
    </source>
</evidence>
<dbReference type="Proteomes" id="UP000438288">
    <property type="component" value="Unassembled WGS sequence"/>
</dbReference>
<evidence type="ECO:0000313" key="25">
    <source>
        <dbReference type="Proteomes" id="UP000438288"/>
    </source>
</evidence>
<comment type="subcellular location">
    <subcellularLocation>
        <location evidence="1">Membrane</location>
        <topology evidence="1">Multi-pass membrane protein</topology>
    </subcellularLocation>
</comment>
<keyword evidence="5 6" id="KW-0472">Membrane</keyword>
<protein>
    <submittedName>
        <fullName evidence="10">GtrA family protein</fullName>
    </submittedName>
    <submittedName>
        <fullName evidence="16">Polysaccharide biosynthesis protein GtrA</fullName>
    </submittedName>
</protein>
<dbReference type="Proteomes" id="UP001197958">
    <property type="component" value="Unassembled WGS sequence"/>
</dbReference>
<dbReference type="GeneID" id="69482862"/>
<dbReference type="Proteomes" id="UP000327007">
    <property type="component" value="Unassembled WGS sequence"/>
</dbReference>
<dbReference type="RefSeq" id="WP_004314482.1">
    <property type="nucleotide sequence ID" value="NZ_AP031409.1"/>
</dbReference>
<dbReference type="EMBL" id="QRNE01000069">
    <property type="protein sequence ID" value="RHK25829.1"/>
    <property type="molecule type" value="Genomic_DNA"/>
</dbReference>
<dbReference type="EMBL" id="WDCP01000009">
    <property type="protein sequence ID" value="KAB6340425.1"/>
    <property type="molecule type" value="Genomic_DNA"/>
</dbReference>
<feature type="transmembrane region" description="Helical" evidence="6">
    <location>
        <begin position="85"/>
        <end position="106"/>
    </location>
</feature>
<dbReference type="EMBL" id="NFLW01000005">
    <property type="protein sequence ID" value="OUQ73026.1"/>
    <property type="molecule type" value="Genomic_DNA"/>
</dbReference>
<dbReference type="AlphaFoldDB" id="A0A1Y4VRZ2"/>
<evidence type="ECO:0000313" key="16">
    <source>
        <dbReference type="EMBL" id="OUQ73026.1"/>
    </source>
</evidence>
<reference evidence="19" key="1">
    <citation type="submission" date="2017-04" db="EMBL/GenBank/DDBJ databases">
        <title>Function of individual gut microbiota members based on whole genome sequencing of pure cultures obtained from chicken caecum.</title>
        <authorList>
            <person name="Medvecky M."/>
            <person name="Cejkova D."/>
            <person name="Polansky O."/>
            <person name="Karasova D."/>
            <person name="Kubasova T."/>
            <person name="Cizek A."/>
            <person name="Rychlik I."/>
        </authorList>
    </citation>
    <scope>NUCLEOTIDE SEQUENCE [LARGE SCALE GENOMIC DNA]</scope>
    <source>
        <strain evidence="19">An109</strain>
    </source>
</reference>
<dbReference type="EMBL" id="QROO01000021">
    <property type="protein sequence ID" value="RHL35777.1"/>
    <property type="molecule type" value="Genomic_DNA"/>
</dbReference>
<evidence type="ECO:0000313" key="11">
    <source>
        <dbReference type="EMBL" id="KAB6150366.1"/>
    </source>
</evidence>
<dbReference type="Proteomes" id="UP000196036">
    <property type="component" value="Unassembled WGS sequence"/>
</dbReference>
<dbReference type="Proteomes" id="UP000434604">
    <property type="component" value="Unassembled WGS sequence"/>
</dbReference>
<dbReference type="Proteomes" id="UP000285503">
    <property type="component" value="Unassembled WGS sequence"/>
</dbReference>
<keyword evidence="4 6" id="KW-1133">Transmembrane helix</keyword>
<gene>
    <name evidence="16" type="ORF">B5E52_04065</name>
    <name evidence="18" type="ORF">DW027_16195</name>
    <name evidence="17" type="ORF">DW075_13260</name>
    <name evidence="9" type="ORF">F6S82_20635</name>
    <name evidence="11" type="ORF">GA398_01025</name>
    <name evidence="10" type="ORF">GA574_15870</name>
    <name evidence="13" type="ORF">GAZ26_02645</name>
    <name evidence="12" type="ORF">GAZ43_06630</name>
    <name evidence="8" type="ORF">K8V07_21440</name>
    <name evidence="15" type="ORF">LD004_14565</name>
    <name evidence="14" type="ORF">LDZ35_16410</name>
</gene>
<dbReference type="EMBL" id="JAIWWW010000035">
    <property type="protein sequence ID" value="MCA4524786.1"/>
    <property type="molecule type" value="Genomic_DNA"/>
</dbReference>
<dbReference type="EMBL" id="DYVL01000229">
    <property type="protein sequence ID" value="HJG14472.1"/>
    <property type="molecule type" value="Genomic_DNA"/>
</dbReference>
<evidence type="ECO:0000313" key="12">
    <source>
        <dbReference type="EMBL" id="KAB6340425.1"/>
    </source>
</evidence>
<evidence type="ECO:0000313" key="21">
    <source>
        <dbReference type="Proteomes" id="UP000285503"/>
    </source>
</evidence>
<dbReference type="PANTHER" id="PTHR38459:SF1">
    <property type="entry name" value="PROPHAGE BACTOPRENOL-LINKED GLUCOSE TRANSLOCASE HOMOLOG"/>
    <property type="match status" value="1"/>
</dbReference>
<dbReference type="InterPro" id="IPR007267">
    <property type="entry name" value="GtrA_DPMS_TM"/>
</dbReference>
<evidence type="ECO:0000256" key="6">
    <source>
        <dbReference type="SAM" id="Phobius"/>
    </source>
</evidence>
<reference evidence="8" key="8">
    <citation type="journal article" date="2021" name="PeerJ">
        <title>Extensive microbial diversity within the chicken gut microbiome revealed by metagenomics and culture.</title>
        <authorList>
            <person name="Gilroy R."/>
            <person name="Ravi A."/>
            <person name="Getino M."/>
            <person name="Pursley I."/>
            <person name="Horton D.L."/>
            <person name="Alikhan N.F."/>
            <person name="Baker D."/>
            <person name="Gharbi K."/>
            <person name="Hall N."/>
            <person name="Watson M."/>
            <person name="Adriaenssens E.M."/>
            <person name="Foster-Nyarko E."/>
            <person name="Jarju S."/>
            <person name="Secka A."/>
            <person name="Antonio M."/>
            <person name="Oren A."/>
            <person name="Chaudhuri R.R."/>
            <person name="La Ragione R."/>
            <person name="Hildebrand F."/>
            <person name="Pallen M.J."/>
        </authorList>
    </citation>
    <scope>NUCLEOTIDE SEQUENCE</scope>
    <source>
        <strain evidence="8">CHK154-13316</strain>
    </source>
</reference>